<organism evidence="1 2">
    <name type="scientific">Chitinophaga solisilvae</name>
    <dbReference type="NCBI Taxonomy" id="1233460"/>
    <lineage>
        <taxon>Bacteria</taxon>
        <taxon>Pseudomonadati</taxon>
        <taxon>Bacteroidota</taxon>
        <taxon>Chitinophagia</taxon>
        <taxon>Chitinophagales</taxon>
        <taxon>Chitinophagaceae</taxon>
        <taxon>Chitinophaga</taxon>
    </lineage>
</organism>
<protein>
    <submittedName>
        <fullName evidence="1">Uncharacterized protein</fullName>
    </submittedName>
</protein>
<accession>A0A433WPZ4</accession>
<gene>
    <name evidence="1" type="ORF">ECE50_009035</name>
</gene>
<reference evidence="1" key="1">
    <citation type="submission" date="2020-05" db="EMBL/GenBank/DDBJ databases">
        <title>Chitinophaga laudate sp. nov., isolated from a tropical peat swamp.</title>
        <authorList>
            <person name="Goh C.B.S."/>
            <person name="Lee M.S."/>
            <person name="Parimannan S."/>
            <person name="Pasbakhsh P."/>
            <person name="Yule C.M."/>
            <person name="Rajandas H."/>
            <person name="Loke S."/>
            <person name="Croft L."/>
            <person name="Tan J.B.L."/>
        </authorList>
    </citation>
    <scope>NUCLEOTIDE SEQUENCE</scope>
    <source>
        <strain evidence="1">Mgbs1</strain>
    </source>
</reference>
<dbReference type="InterPro" id="IPR058238">
    <property type="entry name" value="Lant_leader_dom"/>
</dbReference>
<dbReference type="EMBL" id="RIAR02000001">
    <property type="protein sequence ID" value="NSL86972.1"/>
    <property type="molecule type" value="Genomic_DNA"/>
</dbReference>
<name>A0A433WPZ4_9BACT</name>
<comment type="caution">
    <text evidence="1">The sequence shown here is derived from an EMBL/GenBank/DDBJ whole genome shotgun (WGS) entry which is preliminary data.</text>
</comment>
<dbReference type="AlphaFoldDB" id="A0A433WPZ4"/>
<keyword evidence="2" id="KW-1185">Reference proteome</keyword>
<evidence type="ECO:0000313" key="2">
    <source>
        <dbReference type="Proteomes" id="UP000281028"/>
    </source>
</evidence>
<dbReference type="NCBIfam" id="NF038153">
    <property type="entry name" value="lant_leader_L1a"/>
    <property type="match status" value="1"/>
</dbReference>
<dbReference type="Proteomes" id="UP000281028">
    <property type="component" value="Unassembled WGS sequence"/>
</dbReference>
<proteinExistence type="predicted"/>
<evidence type="ECO:0000313" key="1">
    <source>
        <dbReference type="EMBL" id="NSL86972.1"/>
    </source>
</evidence>
<sequence length="62" mass="6720">MKKHFPKKLQLKKISLVALQAADQYQVRGGAPTTTKTSISCPGNEECFSGIIPCQTKAPVCQ</sequence>
<dbReference type="RefSeq" id="WP_127033744.1">
    <property type="nucleotide sequence ID" value="NZ_JAABOK010000001.1"/>
</dbReference>